<dbReference type="OMA" id="EREXYIM"/>
<dbReference type="InParanoid" id="A9V2B5"/>
<evidence type="ECO:0000313" key="8">
    <source>
        <dbReference type="Proteomes" id="UP000001357"/>
    </source>
</evidence>
<dbReference type="GeneID" id="5892117"/>
<gene>
    <name evidence="7" type="ORF">MONBRDRAFT_37533</name>
</gene>
<dbReference type="PANTHER" id="PTHR11952:SF2">
    <property type="entry name" value="LD24639P"/>
    <property type="match status" value="1"/>
</dbReference>
<keyword evidence="5" id="KW-0548">Nucleotidyltransferase</keyword>
<dbReference type="GO" id="GO:0006048">
    <property type="term" value="P:UDP-N-acetylglucosamine biosynthetic process"/>
    <property type="evidence" value="ECO:0000318"/>
    <property type="project" value="GO_Central"/>
</dbReference>
<dbReference type="AlphaFoldDB" id="A9V2B5"/>
<reference evidence="7 8" key="1">
    <citation type="journal article" date="2008" name="Nature">
        <title>The genome of the choanoflagellate Monosiga brevicollis and the origin of metazoans.</title>
        <authorList>
            <consortium name="JGI Sequencing"/>
            <person name="King N."/>
            <person name="Westbrook M.J."/>
            <person name="Young S.L."/>
            <person name="Kuo A."/>
            <person name="Abedin M."/>
            <person name="Chapman J."/>
            <person name="Fairclough S."/>
            <person name="Hellsten U."/>
            <person name="Isogai Y."/>
            <person name="Letunic I."/>
            <person name="Marr M."/>
            <person name="Pincus D."/>
            <person name="Putnam N."/>
            <person name="Rokas A."/>
            <person name="Wright K.J."/>
            <person name="Zuzow R."/>
            <person name="Dirks W."/>
            <person name="Good M."/>
            <person name="Goodstein D."/>
            <person name="Lemons D."/>
            <person name="Li W."/>
            <person name="Lyons J.B."/>
            <person name="Morris A."/>
            <person name="Nichols S."/>
            <person name="Richter D.J."/>
            <person name="Salamov A."/>
            <person name="Bork P."/>
            <person name="Lim W.A."/>
            <person name="Manning G."/>
            <person name="Miller W.T."/>
            <person name="McGinnis W."/>
            <person name="Shapiro H."/>
            <person name="Tjian R."/>
            <person name="Grigoriev I.V."/>
            <person name="Rokhsar D."/>
        </authorList>
    </citation>
    <scope>NUCLEOTIDE SEQUENCE [LARGE SCALE GENOMIC DNA]</scope>
    <source>
        <strain evidence="8">MX1 / ATCC 50154</strain>
    </source>
</reference>
<dbReference type="EC" id="2.7.7.23" evidence="3"/>
<dbReference type="STRING" id="81824.A9V2B5"/>
<dbReference type="Pfam" id="PF01704">
    <property type="entry name" value="UDPGP"/>
    <property type="match status" value="1"/>
</dbReference>
<name>A9V2B5_MONBE</name>
<dbReference type="FunFam" id="3.90.550.10:FF:000072">
    <property type="entry name" value="UDP-N-acetylglucosamine diphosphorylase 2"/>
    <property type="match status" value="1"/>
</dbReference>
<dbReference type="EMBL" id="CH991555">
    <property type="protein sequence ID" value="EDQ88346.1"/>
    <property type="molecule type" value="Genomic_DNA"/>
</dbReference>
<evidence type="ECO:0000256" key="2">
    <source>
        <dbReference type="ARBA" id="ARBA00010401"/>
    </source>
</evidence>
<dbReference type="FunCoup" id="A9V2B5">
    <property type="interactions" value="1350"/>
</dbReference>
<evidence type="ECO:0000256" key="6">
    <source>
        <dbReference type="ARBA" id="ARBA00048493"/>
    </source>
</evidence>
<dbReference type="InterPro" id="IPR002618">
    <property type="entry name" value="UDPGP_fam"/>
</dbReference>
<dbReference type="eggNOG" id="KOG2388">
    <property type="taxonomic scope" value="Eukaryota"/>
</dbReference>
<comment type="pathway">
    <text evidence="1">Nucleotide-sugar biosynthesis; UDP-N-acetyl-alpha-D-glucosamine biosynthesis; UDP-N-acetyl-alpha-D-glucosamine from N-acetyl-alpha-D-glucosamine 1-phosphate: step 1/1.</text>
</comment>
<evidence type="ECO:0000256" key="4">
    <source>
        <dbReference type="ARBA" id="ARBA00022679"/>
    </source>
</evidence>
<keyword evidence="8" id="KW-1185">Reference proteome</keyword>
<accession>A9V2B5</accession>
<sequence length="447" mass="48901">MANYDELITSLQTHGQDHVLQFWDRLNDQERAELANDLASVNFDQVKSEFDTAMSAASMGKLDDFMQPPPAESIGHADSFPPSDQMREWFQAGLAAIAKGTVAALLLAGGQGTRLGSKDPKGMFPLGLPSGKTLYQLQAERLVRLQALAAAQFGGQPVIPWYIMTSDATLEKTRSYFESHHYFGLDKANIFFFKQNVIPSLTPEGKLMLGTKNSLARNPDGNGGLYRALKDFGALADMAARKIEHVHVYCVDNVLVKVANPVFIGFCMSINAPAGALVVPKASPEEKVGVVCQVNGKHQVVEYSEISEKTAHLRNADGALTYAAGNICNHYFTRDFLEICSKRYDELPYHVAHKKIPVANEEGVPETPTSNNGIKLEKFVFDVFRFADKLAILEVTREAAFSPLKNASGAESGTAETCCRDLFNLHRRYLAAAGAKFVVGGQEVCSD</sequence>
<proteinExistence type="inferred from homology"/>
<evidence type="ECO:0000256" key="3">
    <source>
        <dbReference type="ARBA" id="ARBA00012457"/>
    </source>
</evidence>
<dbReference type="PANTHER" id="PTHR11952">
    <property type="entry name" value="UDP- GLUCOSE PYROPHOSPHORYLASE"/>
    <property type="match status" value="1"/>
</dbReference>
<evidence type="ECO:0000313" key="7">
    <source>
        <dbReference type="EMBL" id="EDQ88346.1"/>
    </source>
</evidence>
<protein>
    <recommendedName>
        <fullName evidence="3">UDP-N-acetylglucosamine diphosphorylase</fullName>
        <ecNumber evidence="3">2.7.7.23</ecNumber>
    </recommendedName>
</protein>
<evidence type="ECO:0000256" key="1">
    <source>
        <dbReference type="ARBA" id="ARBA00005208"/>
    </source>
</evidence>
<keyword evidence="4" id="KW-0808">Transferase</keyword>
<dbReference type="GO" id="GO:0019276">
    <property type="term" value="P:UDP-N-acetylgalactosamine metabolic process"/>
    <property type="evidence" value="ECO:0007669"/>
    <property type="project" value="UniProtKB-ARBA"/>
</dbReference>
<evidence type="ECO:0000256" key="5">
    <source>
        <dbReference type="ARBA" id="ARBA00022695"/>
    </source>
</evidence>
<dbReference type="RefSeq" id="XP_001746939.1">
    <property type="nucleotide sequence ID" value="XM_001746887.1"/>
</dbReference>
<dbReference type="InterPro" id="IPR029044">
    <property type="entry name" value="Nucleotide-diphossugar_trans"/>
</dbReference>
<dbReference type="SUPFAM" id="SSF53448">
    <property type="entry name" value="Nucleotide-diphospho-sugar transferases"/>
    <property type="match status" value="1"/>
</dbReference>
<dbReference type="GO" id="GO:0003977">
    <property type="term" value="F:UDP-N-acetylglucosamine diphosphorylase activity"/>
    <property type="evidence" value="ECO:0000318"/>
    <property type="project" value="GO_Central"/>
</dbReference>
<dbReference type="Gene3D" id="3.90.550.10">
    <property type="entry name" value="Spore Coat Polysaccharide Biosynthesis Protein SpsA, Chain A"/>
    <property type="match status" value="1"/>
</dbReference>
<organism evidence="7 8">
    <name type="scientific">Monosiga brevicollis</name>
    <name type="common">Choanoflagellate</name>
    <dbReference type="NCBI Taxonomy" id="81824"/>
    <lineage>
        <taxon>Eukaryota</taxon>
        <taxon>Choanoflagellata</taxon>
        <taxon>Craspedida</taxon>
        <taxon>Salpingoecidae</taxon>
        <taxon>Monosiga</taxon>
    </lineage>
</organism>
<comment type="catalytic activity">
    <reaction evidence="6">
        <text>N-acetyl-alpha-D-glucosamine 1-phosphate + UTP + H(+) = UDP-N-acetyl-alpha-D-glucosamine + diphosphate</text>
        <dbReference type="Rhea" id="RHEA:13509"/>
        <dbReference type="ChEBI" id="CHEBI:15378"/>
        <dbReference type="ChEBI" id="CHEBI:33019"/>
        <dbReference type="ChEBI" id="CHEBI:46398"/>
        <dbReference type="ChEBI" id="CHEBI:57705"/>
        <dbReference type="ChEBI" id="CHEBI:57776"/>
        <dbReference type="EC" id="2.7.7.23"/>
    </reaction>
</comment>
<dbReference type="InterPro" id="IPR039741">
    <property type="entry name" value="UDP-sugar_pyrophosphorylase"/>
</dbReference>
<comment type="similarity">
    <text evidence="2">Belongs to the UDPGP type 1 family.</text>
</comment>
<dbReference type="Proteomes" id="UP000001357">
    <property type="component" value="Unassembled WGS sequence"/>
</dbReference>
<dbReference type="KEGG" id="mbr:MONBRDRAFT_37533"/>
<dbReference type="CDD" id="cd04193">
    <property type="entry name" value="UDPGlcNAc_PPase"/>
    <property type="match status" value="1"/>
</dbReference>
<dbReference type="GO" id="GO:0052630">
    <property type="term" value="F:UDP-N-acetylgalactosamine diphosphorylase activity"/>
    <property type="evidence" value="ECO:0007669"/>
    <property type="project" value="UniProtKB-ARBA"/>
</dbReference>